<dbReference type="AlphaFoldDB" id="A0A2P2CHE1"/>
<feature type="region of interest" description="Disordered" evidence="1">
    <location>
        <begin position="59"/>
        <end position="85"/>
    </location>
</feature>
<accession>A0A2P2CHE1</accession>
<proteinExistence type="predicted"/>
<protein>
    <submittedName>
        <fullName evidence="2">Uncharacterized protein</fullName>
    </submittedName>
</protein>
<reference evidence="2" key="1">
    <citation type="submission" date="2015-08" db="EMBL/GenBank/DDBJ databases">
        <authorList>
            <person name="Babu N.S."/>
            <person name="Beckwith C.J."/>
            <person name="Beseler K.G."/>
            <person name="Brison A."/>
            <person name="Carone J.V."/>
            <person name="Caskin T.P."/>
            <person name="Diamond M."/>
            <person name="Durham M.E."/>
            <person name="Foxe J.M."/>
            <person name="Go M."/>
            <person name="Henderson B.A."/>
            <person name="Jones I.B."/>
            <person name="McGettigan J.A."/>
            <person name="Micheletti S.J."/>
            <person name="Nasrallah M.E."/>
            <person name="Ortiz D."/>
            <person name="Piller C.R."/>
            <person name="Privatt S.R."/>
            <person name="Schneider S.L."/>
            <person name="Sharp S."/>
            <person name="Smith T.C."/>
            <person name="Stanton J.D."/>
            <person name="Ullery H.E."/>
            <person name="Wilson R.J."/>
            <person name="Serrano M.G."/>
            <person name="Buck G."/>
            <person name="Lee V."/>
            <person name="Wang Y."/>
            <person name="Carvalho R."/>
            <person name="Voegtly L."/>
            <person name="Shi R."/>
            <person name="Duckworth R."/>
            <person name="Johnson A."/>
            <person name="Loviza R."/>
            <person name="Walstead R."/>
            <person name="Shah Z."/>
            <person name="Kiflezghi M."/>
            <person name="Wade K."/>
            <person name="Ball S.L."/>
            <person name="Bradley K.W."/>
            <person name="Asai D.J."/>
            <person name="Bowman C.A."/>
            <person name="Russell D.A."/>
            <person name="Pope W.H."/>
            <person name="Jacobs-Sera D."/>
            <person name="Hendrix R.W."/>
            <person name="Hatfull G.F."/>
        </authorList>
    </citation>
    <scope>NUCLEOTIDE SEQUENCE</scope>
</reference>
<gene>
    <name evidence="2" type="ORF">NOCA1240516</name>
</gene>
<organism evidence="2">
    <name type="scientific">metagenome</name>
    <dbReference type="NCBI Taxonomy" id="256318"/>
    <lineage>
        <taxon>unclassified sequences</taxon>
        <taxon>metagenomes</taxon>
    </lineage>
</organism>
<name>A0A2P2CHE1_9ZZZZ</name>
<evidence type="ECO:0000256" key="1">
    <source>
        <dbReference type="SAM" id="MobiDB-lite"/>
    </source>
</evidence>
<feature type="compositionally biased region" description="Low complexity" evidence="1">
    <location>
        <begin position="68"/>
        <end position="79"/>
    </location>
</feature>
<sequence length="85" mass="8690">MPSASVSQAPEAEVMKRGVPPTALNARTGEFTPPGVTARARSKSASLAAVVEVVVAEVTDSLSRRGARQPQPAADRAPGCAPNHT</sequence>
<evidence type="ECO:0000313" key="2">
    <source>
        <dbReference type="EMBL" id="CUR61413.1"/>
    </source>
</evidence>
<dbReference type="EMBL" id="CZKB01000017">
    <property type="protein sequence ID" value="CUR61413.1"/>
    <property type="molecule type" value="Genomic_DNA"/>
</dbReference>
<feature type="region of interest" description="Disordered" evidence="1">
    <location>
        <begin position="1"/>
        <end position="37"/>
    </location>
</feature>